<dbReference type="RefSeq" id="WP_064787136.1">
    <property type="nucleotide sequence ID" value="NZ_BAABXV010000001.1"/>
</dbReference>
<comment type="caution">
    <text evidence="1">The sequence shown here is derived from an EMBL/GenBank/DDBJ whole genome shotgun (WGS) entry which is preliminary data.</text>
</comment>
<organism evidence="1 2">
    <name type="scientific">Mediterraneibacter gnavus</name>
    <name type="common">Ruminococcus gnavus</name>
    <dbReference type="NCBI Taxonomy" id="33038"/>
    <lineage>
        <taxon>Bacteria</taxon>
        <taxon>Bacillati</taxon>
        <taxon>Bacillota</taxon>
        <taxon>Clostridia</taxon>
        <taxon>Lachnospirales</taxon>
        <taxon>Lachnospiraceae</taxon>
        <taxon>Mediterraneibacter</taxon>
    </lineage>
</organism>
<dbReference type="EMBL" id="JAJBOM010000016">
    <property type="protein sequence ID" value="MCB5619838.1"/>
    <property type="molecule type" value="Genomic_DNA"/>
</dbReference>
<evidence type="ECO:0000313" key="2">
    <source>
        <dbReference type="Proteomes" id="UP001297370"/>
    </source>
</evidence>
<accession>A0AAJ1B7F2</accession>
<protein>
    <submittedName>
        <fullName evidence="1">Uncharacterized protein</fullName>
    </submittedName>
</protein>
<sequence>MKIKEIINLVYIDDDRDEAISSYLEDIYRNDKYEVRYQEVEFEVNKGYEGLLDSPEVASANVILIDSRLFENDSVKCKGKFSGEEFRMILRKVFPFIEVLVISQNGENNDFDIIPKYRSGSSETSKEYYERVLKSKIDESIKRVITFRNISKKLESNKGIEKFLIEKTVDSLNGINDYEDLSKEDIDKLIIAFQSME</sequence>
<dbReference type="AlphaFoldDB" id="A0AAJ1B7F2"/>
<name>A0AAJ1B7F2_MEDGN</name>
<evidence type="ECO:0000313" key="1">
    <source>
        <dbReference type="EMBL" id="MCB5619838.1"/>
    </source>
</evidence>
<proteinExistence type="predicted"/>
<dbReference type="Proteomes" id="UP001297370">
    <property type="component" value="Unassembled WGS sequence"/>
</dbReference>
<reference evidence="1" key="1">
    <citation type="submission" date="2021-10" db="EMBL/GenBank/DDBJ databases">
        <title>Collection of gut derived symbiotic bacterial strains cultured from healthy donors.</title>
        <authorList>
            <person name="Lin H."/>
            <person name="Littmann E."/>
            <person name="Claire K."/>
            <person name="Pamer E."/>
        </authorList>
    </citation>
    <scope>NUCLEOTIDE SEQUENCE</scope>
    <source>
        <strain evidence="1">MSK.23.18</strain>
    </source>
</reference>
<gene>
    <name evidence="1" type="ORF">LIQ08_11845</name>
</gene>